<feature type="compositionally biased region" description="Acidic residues" evidence="1">
    <location>
        <begin position="463"/>
        <end position="488"/>
    </location>
</feature>
<evidence type="ECO:0000256" key="1">
    <source>
        <dbReference type="SAM" id="MobiDB-lite"/>
    </source>
</evidence>
<gene>
    <name evidence="3" type="ORF">CB0940_03201</name>
    <name evidence="4" type="ORF">RHO25_004992</name>
</gene>
<proteinExistence type="predicted"/>
<reference evidence="4 6" key="2">
    <citation type="submission" date="2023-09" db="EMBL/GenBank/DDBJ databases">
        <title>Complete-Gapless Cercospora beticola genome.</title>
        <authorList>
            <person name="Wyatt N.A."/>
            <person name="Spanner R.E."/>
            <person name="Bolton M.D."/>
        </authorList>
    </citation>
    <scope>NUCLEOTIDE SEQUENCE [LARGE SCALE GENOMIC DNA]</scope>
    <source>
        <strain evidence="4">Cb09-40</strain>
    </source>
</reference>
<dbReference type="EMBL" id="LKMD01000101">
    <property type="protein sequence ID" value="PIA99674.1"/>
    <property type="molecule type" value="Genomic_DNA"/>
</dbReference>
<dbReference type="InterPro" id="IPR001810">
    <property type="entry name" value="F-box_dom"/>
</dbReference>
<feature type="region of interest" description="Disordered" evidence="1">
    <location>
        <begin position="457"/>
        <end position="488"/>
    </location>
</feature>
<dbReference type="EMBL" id="CP134186">
    <property type="protein sequence ID" value="WPB00373.1"/>
    <property type="molecule type" value="Genomic_DNA"/>
</dbReference>
<keyword evidence="6" id="KW-1185">Reference proteome</keyword>
<evidence type="ECO:0000259" key="2">
    <source>
        <dbReference type="PROSITE" id="PS50181"/>
    </source>
</evidence>
<dbReference type="OrthoDB" id="5279008at2759"/>
<dbReference type="Proteomes" id="UP000230605">
    <property type="component" value="Chromosome 3"/>
</dbReference>
<evidence type="ECO:0000313" key="6">
    <source>
        <dbReference type="Proteomes" id="UP001302367"/>
    </source>
</evidence>
<dbReference type="PROSITE" id="PS50181">
    <property type="entry name" value="FBOX"/>
    <property type="match status" value="1"/>
</dbReference>
<evidence type="ECO:0000313" key="4">
    <source>
        <dbReference type="EMBL" id="WPB00373.1"/>
    </source>
</evidence>
<organism evidence="3 5">
    <name type="scientific">Cercospora beticola</name>
    <name type="common">Sugarbeet leaf spot fungus</name>
    <dbReference type="NCBI Taxonomy" id="122368"/>
    <lineage>
        <taxon>Eukaryota</taxon>
        <taxon>Fungi</taxon>
        <taxon>Dikarya</taxon>
        <taxon>Ascomycota</taxon>
        <taxon>Pezizomycotina</taxon>
        <taxon>Dothideomycetes</taxon>
        <taxon>Dothideomycetidae</taxon>
        <taxon>Mycosphaerellales</taxon>
        <taxon>Mycosphaerellaceae</taxon>
        <taxon>Cercospora</taxon>
    </lineage>
</organism>
<name>A0A2G5I4E1_CERBT</name>
<dbReference type="AlphaFoldDB" id="A0A2G5I4E1"/>
<sequence length="488" mass="54617">MANPAPASTDVSLLGLPQELLVRVATFLTTEELNPLRCSCKHIERQLFDTFAREFFTKRQFMIEHESLEALVGISKHPGLASKLTDVIIDLRVFDSSRWLDDRRLRTGHVNHRVLVHTGMARDMLVEVFSNLPNLRTIGLRDYDGAGRVREGERACWRPWGWSMNRSPLVRCDSSEPILPLVLRSAGEAQARPTNVEVFLRRRALQADSFQCCDGRLGSDVIPVLKGLKTLMLAISSDGSLASNFHGGPGSPYDEKNAAETTIRRFLHQTTNLESLRLNFVVDEFLGFRTIDWLGRTGDVLTPAPQLHALPVPPLQPQSLRSLDLGMANATAAGLVRVLSKINLESFSLWKMTLQSSKKDHTSEDGWSHFLSQLSTRLPPSTGLRNIMIGYGSQAYYLGEIRYHHTDARVFFIPEGKDPADLAKAEGEQIVNFKAQYTGTSVHQWLHDMSKRALVSPIHQSVSDDESVDDSMAEDSEDSEDLDEAEEE</sequence>
<feature type="domain" description="F-box" evidence="2">
    <location>
        <begin position="10"/>
        <end position="59"/>
    </location>
</feature>
<reference evidence="3 5" key="1">
    <citation type="submission" date="2015-10" db="EMBL/GenBank/DDBJ databases">
        <title>The cercosporin biosynthetic gene cluster was horizontally transferred to several fungal lineages and shown to be expanded in Cercospora beticola based on microsynteny with recipient genomes.</title>
        <authorList>
            <person name="De Jonge R."/>
            <person name="Ebert M.K."/>
            <person name="Suttle J.C."/>
            <person name="Jurick Ii W.M."/>
            <person name="Secor G.A."/>
            <person name="Thomma B.P."/>
            <person name="Van De Peer Y."/>
            <person name="Bolton M.D."/>
        </authorList>
    </citation>
    <scope>NUCLEOTIDE SEQUENCE [LARGE SCALE GENOMIC DNA]</scope>
    <source>
        <strain evidence="3 5">09-40</strain>
    </source>
</reference>
<accession>A0A2G5I4E1</accession>
<evidence type="ECO:0000313" key="5">
    <source>
        <dbReference type="Proteomes" id="UP000230605"/>
    </source>
</evidence>
<evidence type="ECO:0000313" key="3">
    <source>
        <dbReference type="EMBL" id="PIA99674.1"/>
    </source>
</evidence>
<dbReference type="Proteomes" id="UP001302367">
    <property type="component" value="Chromosome 3"/>
</dbReference>
<protein>
    <recommendedName>
        <fullName evidence="2">F-box domain-containing protein</fullName>
    </recommendedName>
</protein>